<dbReference type="NCBIfam" id="TIGR01916">
    <property type="entry name" value="F420_cofE"/>
    <property type="match status" value="1"/>
</dbReference>
<evidence type="ECO:0000256" key="7">
    <source>
        <dbReference type="ARBA" id="ARBA00023211"/>
    </source>
</evidence>
<dbReference type="EMBL" id="ADVR01000040">
    <property type="protein sequence ID" value="EFO80789.1"/>
    <property type="molecule type" value="Genomic_DNA"/>
</dbReference>
<protein>
    <submittedName>
        <fullName evidence="9">F420-dependent oxidoreductase</fullName>
    </submittedName>
</protein>
<dbReference type="Pfam" id="PF01996">
    <property type="entry name" value="F420_ligase"/>
    <property type="match status" value="1"/>
</dbReference>
<organism evidence="9 10">
    <name type="scientific">Oscillochloris trichoides DG-6</name>
    <dbReference type="NCBI Taxonomy" id="765420"/>
    <lineage>
        <taxon>Bacteria</taxon>
        <taxon>Bacillati</taxon>
        <taxon>Chloroflexota</taxon>
        <taxon>Chloroflexia</taxon>
        <taxon>Chloroflexales</taxon>
        <taxon>Chloroflexineae</taxon>
        <taxon>Oscillochloridaceae</taxon>
        <taxon>Oscillochloris</taxon>
    </lineage>
</organism>
<evidence type="ECO:0000259" key="8">
    <source>
        <dbReference type="Pfam" id="PF01996"/>
    </source>
</evidence>
<keyword evidence="5" id="KW-0630">Potassium</keyword>
<reference evidence="9 10" key="1">
    <citation type="journal article" date="2011" name="J. Bacteriol.">
        <title>Draft genome sequence of the anoxygenic filamentous phototrophic bacterium Oscillochloris trichoides subsp. DG-6.</title>
        <authorList>
            <person name="Kuznetsov B.B."/>
            <person name="Ivanovsky R.N."/>
            <person name="Keppen O.I."/>
            <person name="Sukhacheva M.V."/>
            <person name="Bumazhkin B.K."/>
            <person name="Patutina E.O."/>
            <person name="Beletsky A.V."/>
            <person name="Mardanov A.V."/>
            <person name="Baslerov R.V."/>
            <person name="Panteleeva A.N."/>
            <person name="Kolganova T.V."/>
            <person name="Ravin N.V."/>
            <person name="Skryabin K.G."/>
        </authorList>
    </citation>
    <scope>NUCLEOTIDE SEQUENCE [LARGE SCALE GENOMIC DNA]</scope>
    <source>
        <strain evidence="9 10">DG-6</strain>
    </source>
</reference>
<keyword evidence="6" id="KW-0342">GTP-binding</keyword>
<dbReference type="GO" id="GO:0046872">
    <property type="term" value="F:metal ion binding"/>
    <property type="evidence" value="ECO:0007669"/>
    <property type="project" value="UniProtKB-KW"/>
</dbReference>
<dbReference type="AlphaFoldDB" id="E1IDB2"/>
<evidence type="ECO:0000256" key="1">
    <source>
        <dbReference type="ARBA" id="ARBA00022598"/>
    </source>
</evidence>
<evidence type="ECO:0000256" key="3">
    <source>
        <dbReference type="ARBA" id="ARBA00022741"/>
    </source>
</evidence>
<dbReference type="GO" id="GO:0052618">
    <property type="term" value="F:coenzyme F420-0:L-glutamate ligase activity"/>
    <property type="evidence" value="ECO:0007669"/>
    <property type="project" value="TreeGrafter"/>
</dbReference>
<dbReference type="PANTHER" id="PTHR47917:SF1">
    <property type="entry name" value="COENZYME F420:L-GLUTAMATE LIGASE"/>
    <property type="match status" value="1"/>
</dbReference>
<dbReference type="Gene3D" id="3.30.1330.100">
    <property type="entry name" value="CofE-like"/>
    <property type="match status" value="1"/>
</dbReference>
<evidence type="ECO:0000256" key="5">
    <source>
        <dbReference type="ARBA" id="ARBA00022958"/>
    </source>
</evidence>
<dbReference type="HOGENOM" id="CLU_051152_1_1_0"/>
<dbReference type="Gene3D" id="3.90.1660.10">
    <property type="entry name" value="CofE-like domain"/>
    <property type="match status" value="1"/>
</dbReference>
<evidence type="ECO:0000256" key="4">
    <source>
        <dbReference type="ARBA" id="ARBA00022842"/>
    </source>
</evidence>
<dbReference type="InterPro" id="IPR002847">
    <property type="entry name" value="F420-0_gamma-glut_ligase-dom"/>
</dbReference>
<keyword evidence="10" id="KW-1185">Reference proteome</keyword>
<evidence type="ECO:0000313" key="9">
    <source>
        <dbReference type="EMBL" id="EFO80789.1"/>
    </source>
</evidence>
<keyword evidence="1" id="KW-0436">Ligase</keyword>
<dbReference type="GO" id="GO:0005525">
    <property type="term" value="F:GTP binding"/>
    <property type="evidence" value="ECO:0007669"/>
    <property type="project" value="UniProtKB-KW"/>
</dbReference>
<proteinExistence type="predicted"/>
<dbReference type="eggNOG" id="COG1478">
    <property type="taxonomic scope" value="Bacteria"/>
</dbReference>
<comment type="caution">
    <text evidence="9">The sequence shown here is derived from an EMBL/GenBank/DDBJ whole genome shotgun (WGS) entry which is preliminary data.</text>
</comment>
<sequence length="252" mass="27011">MPNPIQIIPIRGIPEVRPGADLAVLILNALAQANESLQPGDILVVTQKIVSKAEGRLIDPATVEPSAFAQQIAEQSRKDSHFQEVVLRESRRIVKMANGVLITETHHGQICANSGVDESNVAGGRIVCLLPEDPDHSAAQLRHQIAQRSGVTPAVIISDTFGRPWRDGQVNVAIGVAGMQPMSDFAGIDDPHGYTMHATRIAVADEIAGAAELVMGKIDAVPVALVRGYAYTPSETATSQQLLRDPRADLFR</sequence>
<dbReference type="InterPro" id="IPR008225">
    <property type="entry name" value="F420-0_g-glutamyl_ligase"/>
</dbReference>
<evidence type="ECO:0000256" key="6">
    <source>
        <dbReference type="ARBA" id="ARBA00023134"/>
    </source>
</evidence>
<feature type="domain" description="Coenzyme F420:L-glutamate ligase-like" evidence="8">
    <location>
        <begin position="13"/>
        <end position="228"/>
    </location>
</feature>
<keyword evidence="4" id="KW-0460">Magnesium</keyword>
<keyword evidence="3" id="KW-0547">Nucleotide-binding</keyword>
<dbReference type="PANTHER" id="PTHR47917">
    <property type="match status" value="1"/>
</dbReference>
<accession>E1IDB2</accession>
<dbReference type="OrthoDB" id="9788295at2"/>
<dbReference type="STRING" id="765420.OSCT_1313"/>
<evidence type="ECO:0000256" key="2">
    <source>
        <dbReference type="ARBA" id="ARBA00022723"/>
    </source>
</evidence>
<gene>
    <name evidence="9" type="ORF">OSCT_1313</name>
</gene>
<keyword evidence="7" id="KW-0464">Manganese</keyword>
<evidence type="ECO:0000313" key="10">
    <source>
        <dbReference type="Proteomes" id="UP000054010"/>
    </source>
</evidence>
<dbReference type="Proteomes" id="UP000054010">
    <property type="component" value="Unassembled WGS sequence"/>
</dbReference>
<keyword evidence="2" id="KW-0479">Metal-binding</keyword>
<name>E1IDB2_9CHLR</name>
<dbReference type="SUPFAM" id="SSF144010">
    <property type="entry name" value="CofE-like"/>
    <property type="match status" value="1"/>
</dbReference>